<comment type="caution">
    <text evidence="2">The sequence shown here is derived from an EMBL/GenBank/DDBJ whole genome shotgun (WGS) entry which is preliminary data.</text>
</comment>
<accession>A0AAD5DA89</accession>
<reference evidence="2" key="1">
    <citation type="submission" date="2022-06" db="EMBL/GenBank/DDBJ databases">
        <title>Uncovering the hologenomic basis of an extraordinary plant invasion.</title>
        <authorList>
            <person name="Bieker V.C."/>
            <person name="Martin M.D."/>
            <person name="Gilbert T."/>
            <person name="Hodgins K."/>
            <person name="Battlay P."/>
            <person name="Petersen B."/>
            <person name="Wilson J."/>
        </authorList>
    </citation>
    <scope>NUCLEOTIDE SEQUENCE</scope>
    <source>
        <strain evidence="2">AA19_3_7</strain>
        <tissue evidence="2">Leaf</tissue>
    </source>
</reference>
<feature type="signal peptide" evidence="1">
    <location>
        <begin position="1"/>
        <end position="26"/>
    </location>
</feature>
<gene>
    <name evidence="2" type="ORF">M8C21_003619</name>
</gene>
<dbReference type="Proteomes" id="UP001206925">
    <property type="component" value="Unassembled WGS sequence"/>
</dbReference>
<evidence type="ECO:0000313" key="3">
    <source>
        <dbReference type="Proteomes" id="UP001206925"/>
    </source>
</evidence>
<evidence type="ECO:0000313" key="2">
    <source>
        <dbReference type="EMBL" id="KAI7756002.1"/>
    </source>
</evidence>
<keyword evidence="1" id="KW-0732">Signal</keyword>
<dbReference type="EMBL" id="JAMZMK010000645">
    <property type="protein sequence ID" value="KAI7756002.1"/>
    <property type="molecule type" value="Genomic_DNA"/>
</dbReference>
<name>A0AAD5DA89_AMBAR</name>
<organism evidence="2 3">
    <name type="scientific">Ambrosia artemisiifolia</name>
    <name type="common">Common ragweed</name>
    <dbReference type="NCBI Taxonomy" id="4212"/>
    <lineage>
        <taxon>Eukaryota</taxon>
        <taxon>Viridiplantae</taxon>
        <taxon>Streptophyta</taxon>
        <taxon>Embryophyta</taxon>
        <taxon>Tracheophyta</taxon>
        <taxon>Spermatophyta</taxon>
        <taxon>Magnoliopsida</taxon>
        <taxon>eudicotyledons</taxon>
        <taxon>Gunneridae</taxon>
        <taxon>Pentapetalae</taxon>
        <taxon>asterids</taxon>
        <taxon>campanulids</taxon>
        <taxon>Asterales</taxon>
        <taxon>Asteraceae</taxon>
        <taxon>Asteroideae</taxon>
        <taxon>Heliantheae alliance</taxon>
        <taxon>Heliantheae</taxon>
        <taxon>Ambrosia</taxon>
    </lineage>
</organism>
<keyword evidence="3" id="KW-1185">Reference proteome</keyword>
<feature type="chain" id="PRO_5042104021" description="Secreted protein" evidence="1">
    <location>
        <begin position="27"/>
        <end position="74"/>
    </location>
</feature>
<evidence type="ECO:0000256" key="1">
    <source>
        <dbReference type="SAM" id="SignalP"/>
    </source>
</evidence>
<evidence type="ECO:0008006" key="4">
    <source>
        <dbReference type="Google" id="ProtNLM"/>
    </source>
</evidence>
<proteinExistence type="predicted"/>
<dbReference type="AlphaFoldDB" id="A0AAD5DA89"/>
<protein>
    <recommendedName>
        <fullName evidence="4">Secreted protein</fullName>
    </recommendedName>
</protein>
<sequence>MCCWIVAMSTSTLSLLLQTLFSSCHRLHLRLLPPLSSATVPSLFCRLITTVITHKHQNHPVCKQWSEGNYELNA</sequence>